<keyword evidence="1" id="KW-0732">Signal</keyword>
<proteinExistence type="predicted"/>
<sequence length="153" mass="15811">MRLIPLAAAPLAIALAGLSLGACYDREDSKPKPAPQPQAAVTLGGVDLGQPVRALGTEPFWGVEITPDALIYTRVDQPSQRAPNHGATVQGTVATFASSTNLNKALNVVLIATECSDGMSDRTYPLTAKVEIGDDELTGCAAPASMLTTQPAP</sequence>
<organism evidence="2 3">
    <name type="scientific">Brevundimonas nasdae</name>
    <dbReference type="NCBI Taxonomy" id="172043"/>
    <lineage>
        <taxon>Bacteria</taxon>
        <taxon>Pseudomonadati</taxon>
        <taxon>Pseudomonadota</taxon>
        <taxon>Alphaproteobacteria</taxon>
        <taxon>Caulobacterales</taxon>
        <taxon>Caulobacteraceae</taxon>
        <taxon>Brevundimonas</taxon>
    </lineage>
</organism>
<name>A0A0B4CBA4_9CAUL</name>
<evidence type="ECO:0000256" key="1">
    <source>
        <dbReference type="SAM" id="SignalP"/>
    </source>
</evidence>
<comment type="caution">
    <text evidence="2">The sequence shown here is derived from an EMBL/GenBank/DDBJ whole genome shotgun (WGS) entry which is preliminary data.</text>
</comment>
<dbReference type="RefSeq" id="WP_039245767.1">
    <property type="nucleotide sequence ID" value="NZ_JWSY01000010.1"/>
</dbReference>
<evidence type="ECO:0000313" key="2">
    <source>
        <dbReference type="EMBL" id="KIC58569.1"/>
    </source>
</evidence>
<dbReference type="AlphaFoldDB" id="A0A0B4CBA4"/>
<reference evidence="2 3" key="1">
    <citation type="submission" date="2014-12" db="EMBL/GenBank/DDBJ databases">
        <title>Genome sequencing of Brevundimonas nasdae TPW30.</title>
        <authorList>
            <person name="Tan P.W."/>
            <person name="Chan K.-G."/>
        </authorList>
    </citation>
    <scope>NUCLEOTIDE SEQUENCE [LARGE SCALE GENOMIC DNA]</scope>
    <source>
        <strain evidence="2 3">TPW30</strain>
    </source>
</reference>
<feature type="chain" id="PRO_5002102092" evidence="1">
    <location>
        <begin position="22"/>
        <end position="153"/>
    </location>
</feature>
<protein>
    <submittedName>
        <fullName evidence="2">Membrane protein</fullName>
    </submittedName>
</protein>
<feature type="signal peptide" evidence="1">
    <location>
        <begin position="1"/>
        <end position="21"/>
    </location>
</feature>
<evidence type="ECO:0000313" key="3">
    <source>
        <dbReference type="Proteomes" id="UP000031166"/>
    </source>
</evidence>
<gene>
    <name evidence="2" type="ORF">RM53_07840</name>
</gene>
<dbReference type="PROSITE" id="PS51257">
    <property type="entry name" value="PROKAR_LIPOPROTEIN"/>
    <property type="match status" value="1"/>
</dbReference>
<dbReference type="EMBL" id="JWSY01000010">
    <property type="protein sequence ID" value="KIC58569.1"/>
    <property type="molecule type" value="Genomic_DNA"/>
</dbReference>
<dbReference type="Proteomes" id="UP000031166">
    <property type="component" value="Unassembled WGS sequence"/>
</dbReference>
<accession>A0A0B4CBA4</accession>
<dbReference type="STRING" id="172043.RM53_07840"/>